<feature type="transmembrane region" description="Helical" evidence="2">
    <location>
        <begin position="36"/>
        <end position="54"/>
    </location>
</feature>
<evidence type="ECO:0000256" key="1">
    <source>
        <dbReference type="SAM" id="MobiDB-lite"/>
    </source>
</evidence>
<feature type="transmembrane region" description="Helical" evidence="2">
    <location>
        <begin position="12"/>
        <end position="30"/>
    </location>
</feature>
<accession>A0A6B0XVP8</accession>
<dbReference type="EMBL" id="VXRY01000057">
    <property type="protein sequence ID" value="MXY32751.1"/>
    <property type="molecule type" value="Genomic_DNA"/>
</dbReference>
<feature type="region of interest" description="Disordered" evidence="1">
    <location>
        <begin position="56"/>
        <end position="78"/>
    </location>
</feature>
<keyword evidence="2" id="KW-1133">Transmembrane helix</keyword>
<feature type="compositionally biased region" description="Acidic residues" evidence="1">
    <location>
        <begin position="65"/>
        <end position="78"/>
    </location>
</feature>
<keyword evidence="2" id="KW-0472">Membrane</keyword>
<name>A0A6B0XVP8_9RHOB</name>
<keyword evidence="2" id="KW-0812">Transmembrane</keyword>
<reference evidence="3" key="1">
    <citation type="submission" date="2019-09" db="EMBL/GenBank/DDBJ databases">
        <title>Characterisation of the sponge microbiome using genome-centric metagenomics.</title>
        <authorList>
            <person name="Engelberts J.P."/>
            <person name="Robbins S.J."/>
            <person name="De Goeij J.M."/>
            <person name="Aranda M."/>
            <person name="Bell S.C."/>
            <person name="Webster N.S."/>
        </authorList>
    </citation>
    <scope>NUCLEOTIDE SEQUENCE</scope>
    <source>
        <strain evidence="3">SB0664_bin_43</strain>
    </source>
</reference>
<comment type="caution">
    <text evidence="3">The sequence shown here is derived from an EMBL/GenBank/DDBJ whole genome shotgun (WGS) entry which is preliminary data.</text>
</comment>
<sequence length="78" mass="8373">MPGWTRNSSLAIRIAIAAVIFAATLTVSAIWQKMVYTFPVLAVLLFLAASMKDLGEGSTKRNLDEDAPDVDMDDAAVS</sequence>
<organism evidence="3">
    <name type="scientific">Boseongicola sp. SB0664_bin_43</name>
    <dbReference type="NCBI Taxonomy" id="2604844"/>
    <lineage>
        <taxon>Bacteria</taxon>
        <taxon>Pseudomonadati</taxon>
        <taxon>Pseudomonadota</taxon>
        <taxon>Alphaproteobacteria</taxon>
        <taxon>Rhodobacterales</taxon>
        <taxon>Paracoccaceae</taxon>
        <taxon>Boseongicola</taxon>
    </lineage>
</organism>
<evidence type="ECO:0000313" key="3">
    <source>
        <dbReference type="EMBL" id="MXY32751.1"/>
    </source>
</evidence>
<gene>
    <name evidence="3" type="ORF">F4Y60_01405</name>
</gene>
<protein>
    <submittedName>
        <fullName evidence="3">Uncharacterized protein</fullName>
    </submittedName>
</protein>
<dbReference type="AlphaFoldDB" id="A0A6B0XVP8"/>
<proteinExistence type="predicted"/>
<evidence type="ECO:0000256" key="2">
    <source>
        <dbReference type="SAM" id="Phobius"/>
    </source>
</evidence>